<proteinExistence type="predicted"/>
<comment type="caution">
    <text evidence="1">The sequence shown here is derived from an EMBL/GenBank/DDBJ whole genome shotgun (WGS) entry which is preliminary data.</text>
</comment>
<protein>
    <submittedName>
        <fullName evidence="1">Uncharacterized protein</fullName>
    </submittedName>
</protein>
<reference evidence="1" key="1">
    <citation type="submission" date="2023-04" db="EMBL/GenBank/DDBJ databases">
        <title>A chromosome-level genome assembly of the parasitoid wasp Eretmocerus hayati.</title>
        <authorList>
            <person name="Zhong Y."/>
            <person name="Liu S."/>
            <person name="Liu Y."/>
        </authorList>
    </citation>
    <scope>NUCLEOTIDE SEQUENCE</scope>
    <source>
        <strain evidence="1">ZJU_SS_LIU_2023</strain>
    </source>
</reference>
<sequence>MEYDSESSVEDEHRNHKIVSNENDDLQHQSTLSNGSVGWQMVNATSSTSCSNGPNTASGNLPLGGTANKSLSTQVMEYYHKYSQNSKLSQYFLPTSSTGDTVDGAKYYYSIYEFNANILPSKKSLIGHDYGIKSCIPKERRRWARPPLIGQSSSTESSSSFVHSMTEIRSPCPDPQHQDEAVANTAESLTVTEEKSADLTSHDSLPIEQPIDRKGITSPTSSVASLKPLEWDSGADVGYLYATNGQQRQLGTIERMALARGCSAAMRLDPEGTTAQQQSTGSFRATVTSAILSLSTKTSGAGESGVKSKPDANSTPLLNYVSESESEIEITPIVKNHVTGIENENDVKVESNEPAAIKCKKNLMKNVKDDIETPKSAAGVFKLPHALRYTDEQSNKPVEHQQEQRQEESSSQTDHDQSPLKKSSSMNLLASPTSKLALKRSQSDLNICGNEKHPPRLIFQSTSSIATVVNKPPTCNKLIQTSIRQCAQESVAIQVSDPQEEEKPPLPKRATSLVPSSLNSILKNSKSTYRAHKSRLSSSRSKSDSKEDERNEKEVESISDSSQNGSLTPQADDIENATGRANSFEYFPGHIYENVPNGSTSHVSSVDTGRSNSTMPNTSSSIDEKLWGDSDSLVRDLERSVNVLKSLVDANKLNKQVEKRLIHHVVKRLVTAKYADDRIEHNLEDNVPWNPADARNKVYRAEIIKALTKNTSDSSDDWKPSQKKKTSKKPAVVSEVRNLKEIMSVPAGIESSNSEKFERNTDRTVMDGRKARMGLRADDCEGRCSSNTPTNKSESSECFMPQRGYNANDKMKDIYNISTTNSSPQDQNRALIDSVVDNRRSPMDSSNEAANSVDWRLPTTASERRYEMRRCSNSDSVDAKLVSYAEMEKRNQLIWITNEISHLSNLKKLLEQSKTKSEKRSKSSPRKNITSSSVSPIRQQKSSSAHHQKNGYVSGEGYPLSRQWSSHCNLANCPTPSGTSLVRRLKKRNSSSQTATESSTAYSRTGSEIVSARIQNPNIKCKNVSVQTSKLPPCPTPVNEKPQMPLGGRSRQSLSCNGCACRESVCLVCRSQNLSKQTMHNIVHGDESGIHVDADSICNDSEDVKKTKNQLNSTRLKCRCNISDNCKSSFEISPSKTAVASQTYHNQYSEDSSTSARRYGQLDSNYCQSTKDCDCENELTYEFDKLQVNELPNQRFHDKTANTGCVYSRKKIEQTQNGMTDWNCNPNQRVQPYFTTSNSNTGTIPKKCSCDDRMTEQKKSCISSKHVTRAKSFISNDMICCRVCGKTHLKDRRCVCVPKTYPKPVAYELSFADCHDNQGRLNVEIRNIDNSTPLQESTKGTKNCACDEPQTKIQFYECDPRERRLGSDKKNSLQEYLVTNNPNFAESVETRRQYVSEIQRLRQLRKDKRMQLLAKASTNDVLASLNTHKATRYVQRRITDEEMKIRRRKRHFELSEVRAKRRQQRLQEEARCNKLMAKIFCKKLQQNVLKGRVDLSQSVSVISNI</sequence>
<dbReference type="EMBL" id="CM056741">
    <property type="protein sequence ID" value="KAJ8687170.1"/>
    <property type="molecule type" value="Genomic_DNA"/>
</dbReference>
<evidence type="ECO:0000313" key="2">
    <source>
        <dbReference type="Proteomes" id="UP001239111"/>
    </source>
</evidence>
<dbReference type="Proteomes" id="UP001239111">
    <property type="component" value="Chromosome 1"/>
</dbReference>
<gene>
    <name evidence="1" type="ORF">QAD02_022964</name>
</gene>
<name>A0ACC2PUQ5_9HYME</name>
<keyword evidence="2" id="KW-1185">Reference proteome</keyword>
<organism evidence="1 2">
    <name type="scientific">Eretmocerus hayati</name>
    <dbReference type="NCBI Taxonomy" id="131215"/>
    <lineage>
        <taxon>Eukaryota</taxon>
        <taxon>Metazoa</taxon>
        <taxon>Ecdysozoa</taxon>
        <taxon>Arthropoda</taxon>
        <taxon>Hexapoda</taxon>
        <taxon>Insecta</taxon>
        <taxon>Pterygota</taxon>
        <taxon>Neoptera</taxon>
        <taxon>Endopterygota</taxon>
        <taxon>Hymenoptera</taxon>
        <taxon>Apocrita</taxon>
        <taxon>Proctotrupomorpha</taxon>
        <taxon>Chalcidoidea</taxon>
        <taxon>Aphelinidae</taxon>
        <taxon>Aphelininae</taxon>
        <taxon>Eretmocerus</taxon>
    </lineage>
</organism>
<accession>A0ACC2PUQ5</accession>
<evidence type="ECO:0000313" key="1">
    <source>
        <dbReference type="EMBL" id="KAJ8687170.1"/>
    </source>
</evidence>